<reference evidence="4" key="1">
    <citation type="submission" date="2021-12" db="EMBL/GenBank/DDBJ databases">
        <title>Discovery of the Pendulisporaceae a myxobacterial family with distinct sporulation behavior and unique specialized metabolism.</title>
        <authorList>
            <person name="Garcia R."/>
            <person name="Popoff A."/>
            <person name="Bader C.D."/>
            <person name="Loehr J."/>
            <person name="Walesch S."/>
            <person name="Walt C."/>
            <person name="Boldt J."/>
            <person name="Bunk B."/>
            <person name="Haeckl F.J.F.P.J."/>
            <person name="Gunesch A.P."/>
            <person name="Birkelbach J."/>
            <person name="Nuebel U."/>
            <person name="Pietschmann T."/>
            <person name="Bach T."/>
            <person name="Mueller R."/>
        </authorList>
    </citation>
    <scope>NUCLEOTIDE SEQUENCE</scope>
    <source>
        <strain evidence="4">MSr11367</strain>
    </source>
</reference>
<dbReference type="PANTHER" id="PTHR45586">
    <property type="entry name" value="TPR REPEAT-CONTAINING PROTEIN PA4667"/>
    <property type="match status" value="1"/>
</dbReference>
<dbReference type="Proteomes" id="UP001374803">
    <property type="component" value="Chromosome"/>
</dbReference>
<keyword evidence="1" id="KW-0677">Repeat</keyword>
<evidence type="ECO:0000313" key="5">
    <source>
        <dbReference type="Proteomes" id="UP001374803"/>
    </source>
</evidence>
<keyword evidence="2 3" id="KW-0802">TPR repeat</keyword>
<dbReference type="PROSITE" id="PS50293">
    <property type="entry name" value="TPR_REGION"/>
    <property type="match status" value="1"/>
</dbReference>
<feature type="repeat" description="TPR" evidence="3">
    <location>
        <begin position="212"/>
        <end position="245"/>
    </location>
</feature>
<proteinExistence type="predicted"/>
<protein>
    <submittedName>
        <fullName evidence="4">Tetratricopeptide repeat protein</fullName>
    </submittedName>
</protein>
<dbReference type="Gene3D" id="1.25.40.10">
    <property type="entry name" value="Tetratricopeptide repeat domain"/>
    <property type="match status" value="2"/>
</dbReference>
<keyword evidence="5" id="KW-1185">Reference proteome</keyword>
<dbReference type="Pfam" id="PF14559">
    <property type="entry name" value="TPR_19"/>
    <property type="match status" value="1"/>
</dbReference>
<evidence type="ECO:0000256" key="1">
    <source>
        <dbReference type="ARBA" id="ARBA00022737"/>
    </source>
</evidence>
<dbReference type="RefSeq" id="WP_394839457.1">
    <property type="nucleotide sequence ID" value="NZ_CP089929.1"/>
</dbReference>
<dbReference type="PANTHER" id="PTHR45586:SF1">
    <property type="entry name" value="LIPOPOLYSACCHARIDE ASSEMBLY PROTEIN B"/>
    <property type="match status" value="1"/>
</dbReference>
<dbReference type="SUPFAM" id="SSF48452">
    <property type="entry name" value="TPR-like"/>
    <property type="match status" value="1"/>
</dbReference>
<gene>
    <name evidence="4" type="ORF">LVJ94_21455</name>
</gene>
<organism evidence="4 5">
    <name type="scientific">Pendulispora rubella</name>
    <dbReference type="NCBI Taxonomy" id="2741070"/>
    <lineage>
        <taxon>Bacteria</taxon>
        <taxon>Pseudomonadati</taxon>
        <taxon>Myxococcota</taxon>
        <taxon>Myxococcia</taxon>
        <taxon>Myxococcales</taxon>
        <taxon>Sorangiineae</taxon>
        <taxon>Pendulisporaceae</taxon>
        <taxon>Pendulispora</taxon>
    </lineage>
</organism>
<name>A0ABZ2LFV7_9BACT</name>
<evidence type="ECO:0000313" key="4">
    <source>
        <dbReference type="EMBL" id="WXB09784.1"/>
    </source>
</evidence>
<dbReference type="InterPro" id="IPR019734">
    <property type="entry name" value="TPR_rpt"/>
</dbReference>
<dbReference type="InterPro" id="IPR051012">
    <property type="entry name" value="CellSynth/LPSAsmb/PSIAsmb"/>
</dbReference>
<dbReference type="PROSITE" id="PS50005">
    <property type="entry name" value="TPR"/>
    <property type="match status" value="2"/>
</dbReference>
<evidence type="ECO:0000256" key="2">
    <source>
        <dbReference type="ARBA" id="ARBA00022803"/>
    </source>
</evidence>
<feature type="repeat" description="TPR" evidence="3">
    <location>
        <begin position="178"/>
        <end position="211"/>
    </location>
</feature>
<evidence type="ECO:0000256" key="3">
    <source>
        <dbReference type="PROSITE-ProRule" id="PRU00339"/>
    </source>
</evidence>
<accession>A0ABZ2LFV7</accession>
<dbReference type="EMBL" id="CP089983">
    <property type="protein sequence ID" value="WXB09784.1"/>
    <property type="molecule type" value="Genomic_DNA"/>
</dbReference>
<dbReference type="InterPro" id="IPR011990">
    <property type="entry name" value="TPR-like_helical_dom_sf"/>
</dbReference>
<dbReference type="SMART" id="SM00028">
    <property type="entry name" value="TPR"/>
    <property type="match status" value="3"/>
</dbReference>
<sequence>MPPNTKDTPHSAEDLARALAVRPNDSETLALADAWIAAAKDPLELVPLHTETTFAMVALRARVLATRGKVTEAIELLLQVVATRPDVSYLPWATAWARQSGEQVDPTSAAGAVVTAMARLDEYARVLLPFFVELVEALRAHHPRSPALAATLVRLLRQSGDERALVVAREAYAQMRTPELAVIVATTLRAHGEHDEAIAMFEEALQLDPKLVPAWLDIGDILLDTGRFEDAANAYERALVLDPDSTWAKASLLCAKLEITGDRAYLHELHDLAESHPDDARAQSLLDAATPWVGYLPTPEESSIHAIVGLLEHIESGKPVPPSPRWTFHVSALEAPSVRLVAAQFLSVVRPDARIVFDVEQVPKPDPRVPFAPVDWLVWRYEGTEPHPNLPPPDREKMAGVVNLASQPFSAAAWLRSARAAAKGFRPEEAPLLLAQMVHPPLSEQQLPPWRWIPRLQLACAYVLAAIDEGWNGSWRKRALLSLVHGPMDWTAMTGIVALTEIARAEPEHREEIRAILWEILKTRKPSAGYWCLHAPLATCLRRIPGETTEGRSRLRELSLSL</sequence>